<feature type="compositionally biased region" description="Basic and acidic residues" evidence="1">
    <location>
        <begin position="273"/>
        <end position="285"/>
    </location>
</feature>
<proteinExistence type="predicted"/>
<dbReference type="Proteomes" id="UP001374535">
    <property type="component" value="Chromosome 9"/>
</dbReference>
<name>A0AAQ3RKZ9_VIGMU</name>
<organism evidence="2 3">
    <name type="scientific">Vigna mungo</name>
    <name type="common">Black gram</name>
    <name type="synonym">Phaseolus mungo</name>
    <dbReference type="NCBI Taxonomy" id="3915"/>
    <lineage>
        <taxon>Eukaryota</taxon>
        <taxon>Viridiplantae</taxon>
        <taxon>Streptophyta</taxon>
        <taxon>Embryophyta</taxon>
        <taxon>Tracheophyta</taxon>
        <taxon>Spermatophyta</taxon>
        <taxon>Magnoliopsida</taxon>
        <taxon>eudicotyledons</taxon>
        <taxon>Gunneridae</taxon>
        <taxon>Pentapetalae</taxon>
        <taxon>rosids</taxon>
        <taxon>fabids</taxon>
        <taxon>Fabales</taxon>
        <taxon>Fabaceae</taxon>
        <taxon>Papilionoideae</taxon>
        <taxon>50 kb inversion clade</taxon>
        <taxon>NPAAA clade</taxon>
        <taxon>indigoferoid/millettioid clade</taxon>
        <taxon>Phaseoleae</taxon>
        <taxon>Vigna</taxon>
    </lineage>
</organism>
<feature type="compositionally biased region" description="Polar residues" evidence="1">
    <location>
        <begin position="173"/>
        <end position="184"/>
    </location>
</feature>
<dbReference type="PANTHER" id="PTHR47477">
    <property type="entry name" value="TNF RECEPTOR-ASSOCIATED FACTOR HOMOLOG 1A"/>
    <property type="match status" value="1"/>
</dbReference>
<feature type="region of interest" description="Disordered" evidence="1">
    <location>
        <begin position="438"/>
        <end position="463"/>
    </location>
</feature>
<reference evidence="2 3" key="1">
    <citation type="journal article" date="2023" name="Life. Sci Alliance">
        <title>Evolutionary insights into 3D genome organization and epigenetic landscape of Vigna mungo.</title>
        <authorList>
            <person name="Junaid A."/>
            <person name="Singh B."/>
            <person name="Bhatia S."/>
        </authorList>
    </citation>
    <scope>NUCLEOTIDE SEQUENCE [LARGE SCALE GENOMIC DNA]</scope>
    <source>
        <strain evidence="2">Urdbean</strain>
    </source>
</reference>
<accession>A0AAQ3RKZ9</accession>
<feature type="region of interest" description="Disordered" evidence="1">
    <location>
        <begin position="19"/>
        <end position="233"/>
    </location>
</feature>
<feature type="compositionally biased region" description="Basic and acidic residues" evidence="1">
    <location>
        <begin position="117"/>
        <end position="127"/>
    </location>
</feature>
<protein>
    <recommendedName>
        <fullName evidence="4">TRAF-like superfamily protein</fullName>
    </recommendedName>
</protein>
<feature type="region of interest" description="Disordered" evidence="1">
    <location>
        <begin position="273"/>
        <end position="391"/>
    </location>
</feature>
<dbReference type="AlphaFoldDB" id="A0AAQ3RKZ9"/>
<gene>
    <name evidence="2" type="ORF">V8G54_028958</name>
</gene>
<keyword evidence="3" id="KW-1185">Reference proteome</keyword>
<evidence type="ECO:0000313" key="2">
    <source>
        <dbReference type="EMBL" id="WVY96807.1"/>
    </source>
</evidence>
<feature type="compositionally biased region" description="Low complexity" evidence="1">
    <location>
        <begin position="146"/>
        <end position="163"/>
    </location>
</feature>
<dbReference type="InterPro" id="IPR055327">
    <property type="entry name" value="TRAF1A/B"/>
</dbReference>
<evidence type="ECO:0008006" key="4">
    <source>
        <dbReference type="Google" id="ProtNLM"/>
    </source>
</evidence>
<feature type="compositionally biased region" description="Basic and acidic residues" evidence="1">
    <location>
        <begin position="54"/>
        <end position="66"/>
    </location>
</feature>
<dbReference type="EMBL" id="CP144692">
    <property type="protein sequence ID" value="WVY96807.1"/>
    <property type="molecule type" value="Genomic_DNA"/>
</dbReference>
<evidence type="ECO:0000313" key="3">
    <source>
        <dbReference type="Proteomes" id="UP001374535"/>
    </source>
</evidence>
<evidence type="ECO:0000256" key="1">
    <source>
        <dbReference type="SAM" id="MobiDB-lite"/>
    </source>
</evidence>
<feature type="compositionally biased region" description="Polar residues" evidence="1">
    <location>
        <begin position="323"/>
        <end position="340"/>
    </location>
</feature>
<sequence>MPPIYFCYPGTDEVINSAYAEPPNLSNRARQKRSNRKGKDKGREESSTVSIPEKNQDNAADDKNDSNIEEAVAVSETADAVEDVSDVSDSVDGFAETLQPDSEDRDGGPVNWDTDASEVHPPSEDRNNGIGGASTIQNGISEKRSSSVIDDSSSTCSTDSLPSVVMNDPHKGNSFSNYKVQKSLSRGKNRGKTLSDVSSWTNGIDSQPSRSAVDAGDCNNESGSGKTGKSESEVVVLSLPDQSKWAEQHVVIKEEEFLSVKKPGIRDLVEAERSVDNDSLRKEKISSVPSSPISPPRNLSSSVQMKLEHKTSPSVYPVHIRKTSLSGSPQTDNDPSSPFTPASPVPAASKSEIQKTSSARLTERSEAQVPMMSRPSTAPLVPGPRPTAPSASMVQTAPLLARSVSAAGRLGPDPLPATHRRAPQSYRNVIMGNPMASTAASLTHSSSSSSGVNPSPGYSQPSSLVSSVFLSQSSDRLDKSSGQSGVHFSLTARDVLQNGSHWVESSQRESNRMPLDQPSRLDDAQNHDLYRPAHSRSMGNMSTEFPACASGRHNQGLIVDEFPHLDIINDLLDDEHVIGKSAKSSSAFQSLNNGPQLLNRQSTFPGDLGANDDQGSSTTSCRFERSRSYHHDHRFQGGYSLSGGHYDSVRDYIPAMNSVHCVNGQVDGLIPNQWQVGGSDLLYLGMRNTENGNYAYYPDYSNMTCGVNGYTVFRPSSGP</sequence>
<dbReference type="PANTHER" id="PTHR47477:SF14">
    <property type="entry name" value="MEPRIN AND TRAF (MATH)-LIKE DOMAIN PROTEIN"/>
    <property type="match status" value="1"/>
</dbReference>
<feature type="compositionally biased region" description="Polar residues" evidence="1">
    <location>
        <begin position="195"/>
        <end position="210"/>
    </location>
</feature>
<feature type="region of interest" description="Disordered" evidence="1">
    <location>
        <begin position="499"/>
        <end position="523"/>
    </location>
</feature>
<feature type="compositionally biased region" description="Basic residues" evidence="1">
    <location>
        <begin position="29"/>
        <end position="40"/>
    </location>
</feature>